<dbReference type="RefSeq" id="WP_095505067.1">
    <property type="nucleotide sequence ID" value="NZ_BSNC01000004.1"/>
</dbReference>
<feature type="domain" description="Transglycosylase SLT" evidence="2">
    <location>
        <begin position="28"/>
        <end position="318"/>
    </location>
</feature>
<sequence>MRYILLLLCVCSASALANLQSTSMSHSDYLKQVRVQAQAAGIGSKGQQALSQVKRFRSVSVNQAAEEVSSPESLDQYLALEVDFNKVTRARDYFNRREALFHRIQQAYSVPGRFLVARWALETDFGQGQGDFPALSVLVAKGAEEPQNEFWSKQILAALALIDQGKVPLERLRSNRHGQMGPLLMSPEQLLNYGVDFDEDGKLDVWNSEADAYATLANELKQQGWQADRTWGRQVTLTAPVEPQHFNLGLLQSMTEWQQAGVRRWDGRDLPKVDDLSAGLLVPDGVEGRIYLAYPNYRLLMRSDSSHYQTLSIGYLADRIKFQ</sequence>
<dbReference type="Gene3D" id="1.10.8.350">
    <property type="entry name" value="Bacterial muramidase"/>
    <property type="match status" value="1"/>
</dbReference>
<dbReference type="AlphaFoldDB" id="A0AA37RWP3"/>
<dbReference type="GO" id="GO:0009253">
    <property type="term" value="P:peptidoglycan catabolic process"/>
    <property type="evidence" value="ECO:0007669"/>
    <property type="project" value="TreeGrafter"/>
</dbReference>
<organism evidence="3 4">
    <name type="scientific">Paraferrimonas sedimenticola</name>
    <dbReference type="NCBI Taxonomy" id="375674"/>
    <lineage>
        <taxon>Bacteria</taxon>
        <taxon>Pseudomonadati</taxon>
        <taxon>Pseudomonadota</taxon>
        <taxon>Gammaproteobacteria</taxon>
        <taxon>Alteromonadales</taxon>
        <taxon>Ferrimonadaceae</taxon>
        <taxon>Paraferrimonas</taxon>
    </lineage>
</organism>
<dbReference type="EMBL" id="BSNC01000004">
    <property type="protein sequence ID" value="GLP96503.1"/>
    <property type="molecule type" value="Genomic_DNA"/>
</dbReference>
<feature type="chain" id="PRO_5041384009" evidence="1">
    <location>
        <begin position="18"/>
        <end position="323"/>
    </location>
</feature>
<evidence type="ECO:0000313" key="4">
    <source>
        <dbReference type="Proteomes" id="UP001161422"/>
    </source>
</evidence>
<comment type="caution">
    <text evidence="3">The sequence shown here is derived from an EMBL/GenBank/DDBJ whole genome shotgun (WGS) entry which is preliminary data.</text>
</comment>
<dbReference type="Gene3D" id="1.10.530.10">
    <property type="match status" value="1"/>
</dbReference>
<keyword evidence="1" id="KW-0732">Signal</keyword>
<feature type="signal peptide" evidence="1">
    <location>
        <begin position="1"/>
        <end position="17"/>
    </location>
</feature>
<evidence type="ECO:0000313" key="3">
    <source>
        <dbReference type="EMBL" id="GLP96503.1"/>
    </source>
</evidence>
<dbReference type="InterPro" id="IPR031304">
    <property type="entry name" value="SLT_2"/>
</dbReference>
<dbReference type="Pfam" id="PF13406">
    <property type="entry name" value="SLT_2"/>
    <property type="match status" value="1"/>
</dbReference>
<dbReference type="SUPFAM" id="SSF53955">
    <property type="entry name" value="Lysozyme-like"/>
    <property type="match status" value="1"/>
</dbReference>
<dbReference type="PANTHER" id="PTHR30163:SF8">
    <property type="entry name" value="LYTIC MUREIN TRANSGLYCOSYLASE"/>
    <property type="match status" value="1"/>
</dbReference>
<accession>A0AA37RWP3</accession>
<dbReference type="PANTHER" id="PTHR30163">
    <property type="entry name" value="MEMBRANE-BOUND LYTIC MUREIN TRANSGLYCOSYLASE B"/>
    <property type="match status" value="1"/>
</dbReference>
<dbReference type="InterPro" id="IPR043426">
    <property type="entry name" value="MltB-like"/>
</dbReference>
<name>A0AA37RWP3_9GAMM</name>
<proteinExistence type="predicted"/>
<gene>
    <name evidence="3" type="ORF">GCM10007895_18090</name>
</gene>
<protein>
    <submittedName>
        <fullName evidence="3">Lytic transglycosylase</fullName>
    </submittedName>
</protein>
<reference evidence="3" key="2">
    <citation type="submission" date="2023-01" db="EMBL/GenBank/DDBJ databases">
        <title>Draft genome sequence of Paraferrimonas sedimenticola strain NBRC 101628.</title>
        <authorList>
            <person name="Sun Q."/>
            <person name="Mori K."/>
        </authorList>
    </citation>
    <scope>NUCLEOTIDE SEQUENCE</scope>
    <source>
        <strain evidence="3">NBRC 101628</strain>
    </source>
</reference>
<evidence type="ECO:0000259" key="2">
    <source>
        <dbReference type="Pfam" id="PF13406"/>
    </source>
</evidence>
<keyword evidence="4" id="KW-1185">Reference proteome</keyword>
<evidence type="ECO:0000256" key="1">
    <source>
        <dbReference type="SAM" id="SignalP"/>
    </source>
</evidence>
<reference evidence="3" key="1">
    <citation type="journal article" date="2014" name="Int. J. Syst. Evol. Microbiol.">
        <title>Complete genome sequence of Corynebacterium casei LMG S-19264T (=DSM 44701T), isolated from a smear-ripened cheese.</title>
        <authorList>
            <consortium name="US DOE Joint Genome Institute (JGI-PGF)"/>
            <person name="Walter F."/>
            <person name="Albersmeier A."/>
            <person name="Kalinowski J."/>
            <person name="Ruckert C."/>
        </authorList>
    </citation>
    <scope>NUCLEOTIDE SEQUENCE</scope>
    <source>
        <strain evidence="3">NBRC 101628</strain>
    </source>
</reference>
<dbReference type="GO" id="GO:0008933">
    <property type="term" value="F:peptidoglycan lytic transglycosylase activity"/>
    <property type="evidence" value="ECO:0007669"/>
    <property type="project" value="TreeGrafter"/>
</dbReference>
<dbReference type="InterPro" id="IPR023346">
    <property type="entry name" value="Lysozyme-like_dom_sf"/>
</dbReference>
<dbReference type="Proteomes" id="UP001161422">
    <property type="component" value="Unassembled WGS sequence"/>
</dbReference>